<feature type="compositionally biased region" description="Polar residues" evidence="1">
    <location>
        <begin position="186"/>
        <end position="197"/>
    </location>
</feature>
<feature type="region of interest" description="Disordered" evidence="1">
    <location>
        <begin position="215"/>
        <end position="255"/>
    </location>
</feature>
<comment type="caution">
    <text evidence="2">The sequence shown here is derived from an EMBL/GenBank/DDBJ whole genome shotgun (WGS) entry which is preliminary data.</text>
</comment>
<gene>
    <name evidence="2" type="ORF">AAFF_G00101680</name>
</gene>
<feature type="compositionally biased region" description="Basic and acidic residues" evidence="1">
    <location>
        <begin position="221"/>
        <end position="233"/>
    </location>
</feature>
<evidence type="ECO:0000313" key="2">
    <source>
        <dbReference type="EMBL" id="KAJ8390562.1"/>
    </source>
</evidence>
<keyword evidence="3" id="KW-1185">Reference proteome</keyword>
<protein>
    <submittedName>
        <fullName evidence="2">Uncharacterized protein</fullName>
    </submittedName>
</protein>
<dbReference type="AlphaFoldDB" id="A0AAD7RUL6"/>
<dbReference type="Proteomes" id="UP001221898">
    <property type="component" value="Unassembled WGS sequence"/>
</dbReference>
<organism evidence="2 3">
    <name type="scientific">Aldrovandia affinis</name>
    <dbReference type="NCBI Taxonomy" id="143900"/>
    <lineage>
        <taxon>Eukaryota</taxon>
        <taxon>Metazoa</taxon>
        <taxon>Chordata</taxon>
        <taxon>Craniata</taxon>
        <taxon>Vertebrata</taxon>
        <taxon>Euteleostomi</taxon>
        <taxon>Actinopterygii</taxon>
        <taxon>Neopterygii</taxon>
        <taxon>Teleostei</taxon>
        <taxon>Notacanthiformes</taxon>
        <taxon>Halosauridae</taxon>
        <taxon>Aldrovandia</taxon>
    </lineage>
</organism>
<proteinExistence type="predicted"/>
<dbReference type="EMBL" id="JAINUG010000167">
    <property type="protein sequence ID" value="KAJ8390562.1"/>
    <property type="molecule type" value="Genomic_DNA"/>
</dbReference>
<evidence type="ECO:0000256" key="1">
    <source>
        <dbReference type="SAM" id="MobiDB-lite"/>
    </source>
</evidence>
<feature type="region of interest" description="Disordered" evidence="1">
    <location>
        <begin position="170"/>
        <end position="200"/>
    </location>
</feature>
<sequence length="290" mass="31268">MVQHRGKKRTNEKSLSGSVAPLGVKLINQAQAIIPAPEGEYYCYAAKKCQEDNNDYTTRYDDQSNVERYQIEHEDKDEDQRVSQASKELTFLVTPPRYPLHGGGPDRWRFMLSTIRTIQCQSGKALPTCAAPNQGLMNAAGAVCSKLLPVGAGPQVPSLFVVGADGSTAPFPSAPQSTRRSLRGRTAQSQSLGSPGAQTCGRCKRSSSVDCRWAAGARGSQVEKKDPRQEKETQLFAGGPGPLSPPPSCPSSSKAPPLFTFLFRQPAPVESKEVSLPTPVTLGLQWLLGN</sequence>
<name>A0AAD7RUL6_9TELE</name>
<evidence type="ECO:0000313" key="3">
    <source>
        <dbReference type="Proteomes" id="UP001221898"/>
    </source>
</evidence>
<accession>A0AAD7RUL6</accession>
<reference evidence="2" key="1">
    <citation type="journal article" date="2023" name="Science">
        <title>Genome structures resolve the early diversification of teleost fishes.</title>
        <authorList>
            <person name="Parey E."/>
            <person name="Louis A."/>
            <person name="Montfort J."/>
            <person name="Bouchez O."/>
            <person name="Roques C."/>
            <person name="Iampietro C."/>
            <person name="Lluch J."/>
            <person name="Castinel A."/>
            <person name="Donnadieu C."/>
            <person name="Desvignes T."/>
            <person name="Floi Bucao C."/>
            <person name="Jouanno E."/>
            <person name="Wen M."/>
            <person name="Mejri S."/>
            <person name="Dirks R."/>
            <person name="Jansen H."/>
            <person name="Henkel C."/>
            <person name="Chen W.J."/>
            <person name="Zahm M."/>
            <person name="Cabau C."/>
            <person name="Klopp C."/>
            <person name="Thompson A.W."/>
            <person name="Robinson-Rechavi M."/>
            <person name="Braasch I."/>
            <person name="Lecointre G."/>
            <person name="Bobe J."/>
            <person name="Postlethwait J.H."/>
            <person name="Berthelot C."/>
            <person name="Roest Crollius H."/>
            <person name="Guiguen Y."/>
        </authorList>
    </citation>
    <scope>NUCLEOTIDE SEQUENCE</scope>
    <source>
        <strain evidence="2">NC1722</strain>
    </source>
</reference>